<keyword evidence="1 3" id="KW-0732">Signal</keyword>
<evidence type="ECO:0000313" key="6">
    <source>
        <dbReference type="Proteomes" id="UP000323917"/>
    </source>
</evidence>
<evidence type="ECO:0000256" key="1">
    <source>
        <dbReference type="ARBA" id="ARBA00022729"/>
    </source>
</evidence>
<dbReference type="KEGG" id="bgok:Pr1d_04550"/>
<evidence type="ECO:0000256" key="3">
    <source>
        <dbReference type="SAM" id="SignalP"/>
    </source>
</evidence>
<feature type="chain" id="PRO_5022988695" evidence="3">
    <location>
        <begin position="29"/>
        <end position="1059"/>
    </location>
</feature>
<dbReference type="InterPro" id="IPR006558">
    <property type="entry name" value="LamG-like"/>
</dbReference>
<dbReference type="InterPro" id="IPR011444">
    <property type="entry name" value="DUF1549"/>
</dbReference>
<dbReference type="PANTHER" id="PTHR35889">
    <property type="entry name" value="CYCLOINULO-OLIGOSACCHARIDE FRUCTANOTRANSFERASE-RELATED"/>
    <property type="match status" value="1"/>
</dbReference>
<keyword evidence="6" id="KW-1185">Reference proteome</keyword>
<dbReference type="Pfam" id="PF13385">
    <property type="entry name" value="Laminin_G_3"/>
    <property type="match status" value="1"/>
</dbReference>
<dbReference type="GO" id="GO:0020037">
    <property type="term" value="F:heme binding"/>
    <property type="evidence" value="ECO:0007669"/>
    <property type="project" value="InterPro"/>
</dbReference>
<dbReference type="PANTHER" id="PTHR35889:SF3">
    <property type="entry name" value="F-BOX DOMAIN-CONTAINING PROTEIN"/>
    <property type="match status" value="1"/>
</dbReference>
<dbReference type="Pfam" id="PF07587">
    <property type="entry name" value="PSD1"/>
    <property type="match status" value="1"/>
</dbReference>
<dbReference type="SMART" id="SM00560">
    <property type="entry name" value="LamGL"/>
    <property type="match status" value="1"/>
</dbReference>
<gene>
    <name evidence="5" type="ORF">Pr1d_04550</name>
</gene>
<dbReference type="RefSeq" id="WP_148071995.1">
    <property type="nucleotide sequence ID" value="NZ_CP042913.1"/>
</dbReference>
<dbReference type="InterPro" id="IPR036909">
    <property type="entry name" value="Cyt_c-like_dom_sf"/>
</dbReference>
<evidence type="ECO:0000259" key="4">
    <source>
        <dbReference type="SMART" id="SM00560"/>
    </source>
</evidence>
<feature type="signal peptide" evidence="3">
    <location>
        <begin position="1"/>
        <end position="28"/>
    </location>
</feature>
<dbReference type="GO" id="GO:0009055">
    <property type="term" value="F:electron transfer activity"/>
    <property type="evidence" value="ECO:0007669"/>
    <property type="project" value="InterPro"/>
</dbReference>
<dbReference type="Proteomes" id="UP000323917">
    <property type="component" value="Chromosome"/>
</dbReference>
<dbReference type="OrthoDB" id="127107at2"/>
<feature type="domain" description="LamG-like jellyroll fold" evidence="4">
    <location>
        <begin position="497"/>
        <end position="637"/>
    </location>
</feature>
<dbReference type="SUPFAM" id="SSF49899">
    <property type="entry name" value="Concanavalin A-like lectins/glucanases"/>
    <property type="match status" value="1"/>
</dbReference>
<dbReference type="EMBL" id="CP042913">
    <property type="protein sequence ID" value="QEG33194.1"/>
    <property type="molecule type" value="Genomic_DNA"/>
</dbReference>
<dbReference type="AlphaFoldDB" id="A0A5B9Q2I5"/>
<dbReference type="InterPro" id="IPR022655">
    <property type="entry name" value="DUF1553"/>
</dbReference>
<evidence type="ECO:0000313" key="5">
    <source>
        <dbReference type="EMBL" id="QEG33194.1"/>
    </source>
</evidence>
<dbReference type="InterPro" id="IPR013320">
    <property type="entry name" value="ConA-like_dom_sf"/>
</dbReference>
<evidence type="ECO:0000256" key="2">
    <source>
        <dbReference type="ARBA" id="ARBA00023157"/>
    </source>
</evidence>
<name>A0A5B9Q2I5_9BACT</name>
<organism evidence="5 6">
    <name type="scientific">Bythopirellula goksoeyrii</name>
    <dbReference type="NCBI Taxonomy" id="1400387"/>
    <lineage>
        <taxon>Bacteria</taxon>
        <taxon>Pseudomonadati</taxon>
        <taxon>Planctomycetota</taxon>
        <taxon>Planctomycetia</taxon>
        <taxon>Pirellulales</taxon>
        <taxon>Lacipirellulaceae</taxon>
        <taxon>Bythopirellula</taxon>
    </lineage>
</organism>
<sequence length="1059" mass="120807" precursor="true">MHRFKCFNLIRNLCLLCWTALICLPANGLEDETFRRISFAHDVRPILSEHCYHCHGPDANAREADLRLDLQESFATDEDSIGILIAGNPEESELFKRIASKDEDLRMPPVEAKRPLTEMQIETIRQWIVSGAKWQQHWAFIKPERPRIPVVRNNQWARNEIDHFILRRLRQENLEPSPQAAKETLIRRVSLDLTGLPPTPDEVDHFIADDRPDAYERLVDRLLQSPSYGEQMAATWLDAARYADSYGYQDDGETSMWRWRDWVINAFNSNMPFDQFTIEQLAGDLLPNATFEQRIATGFNRNHRHNSEGGAIPEEFRVEYVVDRVSTTGTVWLGLTLGCARCHDHKYDPITQKEFYEMFAFFNNVPEDGRARKVGNTPPLMAAPTSAQLERQAELEEQLEKARHHQASLESQFRNHFDKWEQYADVSTITDLPDVTHDLDIHFKLDGNLTDEISAENSGTFDNSSPSFTTGQQGQAAWFDGKNTISLGDIGSFSDDNRVTVSVWIRPNDGDGAILSKLENPDNPQDEGYSILLQDGKVRVHFTSQWFDDAIRIQTKTSVPLERWTQVAVTYDGLSSAQGIQVYFNGESQPIDIEFDSLFQGFGNDGSLRVGTAGDSHLQFQGAIDDVRIFDEKLSESEFRLLATNESVAEILQTPSEERTVNQRHKLRTYYLENHASEEFHRAALLVDSLQEELEKHLRSYPSLMIMDELDEPRLTFVLNRGQYDSLGEEVEPAIPDVFTRSSKGVLPNRLGLAKWLVDPENPLTARVAVDRLWQMSFDRGLVRTVEDFGVQGEGPSHPELLDWLATEFIRKGWDQKAVRRLIVNSATYRQQSHATAKLVSVDPENRLLARGPRFRLAAEEIRDAALHVSGLLVEQLGGPSVKPYQPPDLWEEIADDVYEQDSGENLYRRSLYLFWKRTVTHPLMTALDAPSREVCTVREERTNTPMQALALLNEEGLVEAARVLAERVLSEEHNSTNDRLVRAFRLTTSRIPQPEELDVMNRSLEKSVEHFSSHPEEAEQLATVGEHSNVPNLDFVQVAAHTTVMNMLLNLDEVMTQH</sequence>
<dbReference type="SUPFAM" id="SSF46626">
    <property type="entry name" value="Cytochrome c"/>
    <property type="match status" value="1"/>
</dbReference>
<protein>
    <submittedName>
        <fullName evidence="5">Planctomycete cytochrome C</fullName>
    </submittedName>
</protein>
<reference evidence="5 6" key="1">
    <citation type="submission" date="2019-08" db="EMBL/GenBank/DDBJ databases">
        <title>Deep-cultivation of Planctomycetes and their phenomic and genomic characterization uncovers novel biology.</title>
        <authorList>
            <person name="Wiegand S."/>
            <person name="Jogler M."/>
            <person name="Boedeker C."/>
            <person name="Pinto D."/>
            <person name="Vollmers J."/>
            <person name="Rivas-Marin E."/>
            <person name="Kohn T."/>
            <person name="Peeters S.H."/>
            <person name="Heuer A."/>
            <person name="Rast P."/>
            <person name="Oberbeckmann S."/>
            <person name="Bunk B."/>
            <person name="Jeske O."/>
            <person name="Meyerdierks A."/>
            <person name="Storesund J.E."/>
            <person name="Kallscheuer N."/>
            <person name="Luecker S."/>
            <person name="Lage O.M."/>
            <person name="Pohl T."/>
            <person name="Merkel B.J."/>
            <person name="Hornburger P."/>
            <person name="Mueller R.-W."/>
            <person name="Bruemmer F."/>
            <person name="Labrenz M."/>
            <person name="Spormann A.M."/>
            <person name="Op den Camp H."/>
            <person name="Overmann J."/>
            <person name="Amann R."/>
            <person name="Jetten M.S.M."/>
            <person name="Mascher T."/>
            <person name="Medema M.H."/>
            <person name="Devos D.P."/>
            <person name="Kaster A.-K."/>
            <person name="Ovreas L."/>
            <person name="Rohde M."/>
            <person name="Galperin M.Y."/>
            <person name="Jogler C."/>
        </authorList>
    </citation>
    <scope>NUCLEOTIDE SEQUENCE [LARGE SCALE GENOMIC DNA]</scope>
    <source>
        <strain evidence="5 6">Pr1d</strain>
    </source>
</reference>
<dbReference type="Pfam" id="PF07635">
    <property type="entry name" value="PSCyt1"/>
    <property type="match status" value="1"/>
</dbReference>
<dbReference type="InterPro" id="IPR011429">
    <property type="entry name" value="Cyt_c_Planctomycete-type"/>
</dbReference>
<keyword evidence="2" id="KW-1015">Disulfide bond</keyword>
<proteinExistence type="predicted"/>
<accession>A0A5B9Q2I5</accession>
<dbReference type="Pfam" id="PF07583">
    <property type="entry name" value="PSCyt2"/>
    <property type="match status" value="1"/>
</dbReference>
<dbReference type="Gene3D" id="2.60.120.200">
    <property type="match status" value="1"/>
</dbReference>